<dbReference type="Proteomes" id="UP000886390">
    <property type="component" value="Unassembled WGS sequence"/>
</dbReference>
<protein>
    <submittedName>
        <fullName evidence="1">Anthranilate phosphoribosyltransferase</fullName>
    </submittedName>
</protein>
<keyword evidence="1" id="KW-0328">Glycosyltransferase</keyword>
<organism evidence="1">
    <name type="scientific">Sulfurimonas autotrophica</name>
    <dbReference type="NCBI Taxonomy" id="202747"/>
    <lineage>
        <taxon>Bacteria</taxon>
        <taxon>Pseudomonadati</taxon>
        <taxon>Campylobacterota</taxon>
        <taxon>Epsilonproteobacteria</taxon>
        <taxon>Campylobacterales</taxon>
        <taxon>Sulfurimonadaceae</taxon>
        <taxon>Sulfurimonas</taxon>
    </lineage>
</organism>
<sequence>MTFEEAKEQFTALFEHKMSDDAMRDFLLSMELNENTPVESIAAAAEV</sequence>
<dbReference type="AlphaFoldDB" id="A0A7C3C4A1"/>
<feature type="non-terminal residue" evidence="1">
    <location>
        <position position="47"/>
    </location>
</feature>
<dbReference type="GO" id="GO:0016757">
    <property type="term" value="F:glycosyltransferase activity"/>
    <property type="evidence" value="ECO:0007669"/>
    <property type="project" value="UniProtKB-KW"/>
</dbReference>
<dbReference type="EMBL" id="DRNH01000233">
    <property type="protein sequence ID" value="HFB53948.1"/>
    <property type="molecule type" value="Genomic_DNA"/>
</dbReference>
<proteinExistence type="predicted"/>
<reference evidence="1" key="1">
    <citation type="journal article" date="2020" name="mSystems">
        <title>Genome- and Community-Level Interaction Insights into Carbon Utilization and Element Cycling Functions of Hydrothermarchaeota in Hydrothermal Sediment.</title>
        <authorList>
            <person name="Zhou Z."/>
            <person name="Liu Y."/>
            <person name="Xu W."/>
            <person name="Pan J."/>
            <person name="Luo Z.H."/>
            <person name="Li M."/>
        </authorList>
    </citation>
    <scope>NUCLEOTIDE SEQUENCE [LARGE SCALE GENOMIC DNA]</scope>
    <source>
        <strain evidence="1">HyVt-507</strain>
    </source>
</reference>
<keyword evidence="1" id="KW-0808">Transferase</keyword>
<accession>A0A7C3C4A1</accession>
<evidence type="ECO:0000313" key="1">
    <source>
        <dbReference type="EMBL" id="HFB53948.1"/>
    </source>
</evidence>
<name>A0A7C3C4A1_9BACT</name>
<gene>
    <name evidence="1" type="ORF">ENJ67_04380</name>
</gene>
<comment type="caution">
    <text evidence="1">The sequence shown here is derived from an EMBL/GenBank/DDBJ whole genome shotgun (WGS) entry which is preliminary data.</text>
</comment>